<comment type="caution">
    <text evidence="1">The sequence shown here is derived from an EMBL/GenBank/DDBJ whole genome shotgun (WGS) entry which is preliminary data.</text>
</comment>
<dbReference type="Proteomes" id="UP000828390">
    <property type="component" value="Unassembled WGS sequence"/>
</dbReference>
<organism evidence="1 2">
    <name type="scientific">Dreissena polymorpha</name>
    <name type="common">Zebra mussel</name>
    <name type="synonym">Mytilus polymorpha</name>
    <dbReference type="NCBI Taxonomy" id="45954"/>
    <lineage>
        <taxon>Eukaryota</taxon>
        <taxon>Metazoa</taxon>
        <taxon>Spiralia</taxon>
        <taxon>Lophotrochozoa</taxon>
        <taxon>Mollusca</taxon>
        <taxon>Bivalvia</taxon>
        <taxon>Autobranchia</taxon>
        <taxon>Heteroconchia</taxon>
        <taxon>Euheterodonta</taxon>
        <taxon>Imparidentia</taxon>
        <taxon>Neoheterodontei</taxon>
        <taxon>Myida</taxon>
        <taxon>Dreissenoidea</taxon>
        <taxon>Dreissenidae</taxon>
        <taxon>Dreissena</taxon>
    </lineage>
</organism>
<evidence type="ECO:0000313" key="2">
    <source>
        <dbReference type="Proteomes" id="UP000828390"/>
    </source>
</evidence>
<dbReference type="AlphaFoldDB" id="A0A9D4N0I4"/>
<accession>A0A9D4N0I4</accession>
<dbReference type="InterPro" id="IPR012677">
    <property type="entry name" value="Nucleotide-bd_a/b_plait_sf"/>
</dbReference>
<dbReference type="EMBL" id="JAIWYP010000001">
    <property type="protein sequence ID" value="KAH3886760.1"/>
    <property type="molecule type" value="Genomic_DNA"/>
</dbReference>
<gene>
    <name evidence="1" type="ORF">DPMN_010773</name>
</gene>
<name>A0A9D4N0I4_DREPO</name>
<protein>
    <submittedName>
        <fullName evidence="1">Uncharacterized protein</fullName>
    </submittedName>
</protein>
<reference evidence="1" key="1">
    <citation type="journal article" date="2019" name="bioRxiv">
        <title>The Genome of the Zebra Mussel, Dreissena polymorpha: A Resource for Invasive Species Research.</title>
        <authorList>
            <person name="McCartney M.A."/>
            <person name="Auch B."/>
            <person name="Kono T."/>
            <person name="Mallez S."/>
            <person name="Zhang Y."/>
            <person name="Obille A."/>
            <person name="Becker A."/>
            <person name="Abrahante J.E."/>
            <person name="Garbe J."/>
            <person name="Badalamenti J.P."/>
            <person name="Herman A."/>
            <person name="Mangelson H."/>
            <person name="Liachko I."/>
            <person name="Sullivan S."/>
            <person name="Sone E.D."/>
            <person name="Koren S."/>
            <person name="Silverstein K.A.T."/>
            <person name="Beckman K.B."/>
            <person name="Gohl D.M."/>
        </authorList>
    </citation>
    <scope>NUCLEOTIDE SEQUENCE</scope>
    <source>
        <strain evidence="1">Duluth1</strain>
        <tissue evidence="1">Whole animal</tissue>
    </source>
</reference>
<evidence type="ECO:0000313" key="1">
    <source>
        <dbReference type="EMBL" id="KAH3886760.1"/>
    </source>
</evidence>
<keyword evidence="2" id="KW-1185">Reference proteome</keyword>
<dbReference type="Pfam" id="PF23085">
    <property type="entry name" value="RRM_PARP14_3"/>
    <property type="match status" value="1"/>
</dbReference>
<dbReference type="Gene3D" id="3.30.70.330">
    <property type="match status" value="1"/>
</dbReference>
<proteinExistence type="predicted"/>
<sequence length="104" mass="11986">MCLNPERVLISDVKKVLDNRPIQIKKKEVTVQIYVPKKLSTIIVRGPSDIMKEENEETFEMYFENEKKSGGGNIETIDFQAKENAFYITFTVEDGMCQDVTSIF</sequence>
<reference evidence="1" key="2">
    <citation type="submission" date="2020-11" db="EMBL/GenBank/DDBJ databases">
        <authorList>
            <person name="McCartney M.A."/>
            <person name="Auch B."/>
            <person name="Kono T."/>
            <person name="Mallez S."/>
            <person name="Becker A."/>
            <person name="Gohl D.M."/>
            <person name="Silverstein K.A.T."/>
            <person name="Koren S."/>
            <person name="Bechman K.B."/>
            <person name="Herman A."/>
            <person name="Abrahante J.E."/>
            <person name="Garbe J."/>
        </authorList>
    </citation>
    <scope>NUCLEOTIDE SEQUENCE</scope>
    <source>
        <strain evidence="1">Duluth1</strain>
        <tissue evidence="1">Whole animal</tissue>
    </source>
</reference>